<gene>
    <name evidence="2" type="ORF">JCM19239_7410</name>
</gene>
<evidence type="ECO:0000313" key="3">
    <source>
        <dbReference type="Proteomes" id="UP000029223"/>
    </source>
</evidence>
<evidence type="ECO:0000256" key="1">
    <source>
        <dbReference type="SAM" id="Phobius"/>
    </source>
</evidence>
<comment type="caution">
    <text evidence="2">The sequence shown here is derived from an EMBL/GenBank/DDBJ whole genome shotgun (WGS) entry which is preliminary data.</text>
</comment>
<dbReference type="Proteomes" id="UP000029223">
    <property type="component" value="Unassembled WGS sequence"/>
</dbReference>
<protein>
    <submittedName>
        <fullName evidence="2">Di-/tripeptide transporter</fullName>
    </submittedName>
</protein>
<reference evidence="3" key="2">
    <citation type="submission" date="2014-09" db="EMBL/GenBank/DDBJ databases">
        <authorList>
            <consortium name="NBRP consortium"/>
            <person name="Sawabe T."/>
            <person name="Meirelles P."/>
            <person name="Nakanishi M."/>
            <person name="Sayaka M."/>
            <person name="Hattori M."/>
            <person name="Ohkuma M."/>
        </authorList>
    </citation>
    <scope>NUCLEOTIDE SEQUENCE [LARGE SCALE GENOMIC DNA]</scope>
    <source>
        <strain evidence="3">JCM 19239</strain>
    </source>
</reference>
<keyword evidence="1" id="KW-0472">Membrane</keyword>
<reference evidence="3" key="1">
    <citation type="submission" date="2014-09" db="EMBL/GenBank/DDBJ databases">
        <title>Vibrio variabilis JCM 19239. (C206) whole genome shotgun sequence.</title>
        <authorList>
            <person name="Sawabe T."/>
            <person name="Meirelles P."/>
            <person name="Nakanishi M."/>
            <person name="Sayaka M."/>
            <person name="Hattori M."/>
            <person name="Ohkuma M."/>
        </authorList>
    </citation>
    <scope>NUCLEOTIDE SEQUENCE [LARGE SCALE GENOMIC DNA]</scope>
    <source>
        <strain evidence="3">JCM 19239</strain>
    </source>
</reference>
<feature type="transmembrane region" description="Helical" evidence="1">
    <location>
        <begin position="6"/>
        <end position="26"/>
    </location>
</feature>
<organism evidence="2 3">
    <name type="scientific">Vibrio variabilis</name>
    <dbReference type="NCBI Taxonomy" id="990271"/>
    <lineage>
        <taxon>Bacteria</taxon>
        <taxon>Pseudomonadati</taxon>
        <taxon>Pseudomonadota</taxon>
        <taxon>Gammaproteobacteria</taxon>
        <taxon>Vibrionales</taxon>
        <taxon>Vibrionaceae</taxon>
        <taxon>Vibrio</taxon>
    </lineage>
</organism>
<keyword evidence="1" id="KW-1133">Transmembrane helix</keyword>
<proteinExistence type="predicted"/>
<keyword evidence="1" id="KW-0812">Transmembrane</keyword>
<name>A0ABQ0JMX7_9VIBR</name>
<sequence>MAIFGGIAVTAVICGVILLMFANTLVKWMHGAEQGTPSNAEQVEEQQAQLV</sequence>
<accession>A0ABQ0JMX7</accession>
<dbReference type="EMBL" id="BBMS01000083">
    <property type="protein sequence ID" value="GAL30100.1"/>
    <property type="molecule type" value="Genomic_DNA"/>
</dbReference>
<keyword evidence="3" id="KW-1185">Reference proteome</keyword>
<evidence type="ECO:0000313" key="2">
    <source>
        <dbReference type="EMBL" id="GAL30100.1"/>
    </source>
</evidence>